<reference evidence="1" key="1">
    <citation type="submission" date="2020-06" db="EMBL/GenBank/DDBJ databases">
        <title>Whole Genome Sequence of Halomonas aquamarina MB598.</title>
        <authorList>
            <person name="Pervaiz M."/>
            <person name="Fariq A."/>
            <person name="Yasmin A."/>
            <person name="Welch M."/>
        </authorList>
    </citation>
    <scope>NUCLEOTIDE SEQUENCE</scope>
    <source>
        <strain evidence="1">MB598</strain>
    </source>
</reference>
<evidence type="ECO:0000313" key="2">
    <source>
        <dbReference type="Proteomes" id="UP001319846"/>
    </source>
</evidence>
<keyword evidence="2" id="KW-1185">Reference proteome</keyword>
<keyword evidence="1" id="KW-0808">Transferase</keyword>
<proteinExistence type="predicted"/>
<keyword evidence="1" id="KW-0032">Aminotransferase</keyword>
<organism evidence="1 2">
    <name type="scientific">Vreelandella aquamarina</name>
    <dbReference type="NCBI Taxonomy" id="77097"/>
    <lineage>
        <taxon>Bacteria</taxon>
        <taxon>Pseudomonadati</taxon>
        <taxon>Pseudomonadota</taxon>
        <taxon>Gammaproteobacteria</taxon>
        <taxon>Oceanospirillales</taxon>
        <taxon>Halomonadaceae</taxon>
        <taxon>Vreelandella</taxon>
    </lineage>
</organism>
<comment type="caution">
    <text evidence="1">The sequence shown here is derived from an EMBL/GenBank/DDBJ whole genome shotgun (WGS) entry which is preliminary data.</text>
</comment>
<protein>
    <submittedName>
        <fullName evidence="1">Aminotransferase class I/II-fold pyridoxal phosphate-dependent enzyme</fullName>
    </submittedName>
</protein>
<name>A0ACC5VQF8_9GAMM</name>
<accession>A0ACC5VQF8</accession>
<dbReference type="Proteomes" id="UP001319846">
    <property type="component" value="Unassembled WGS sequence"/>
</dbReference>
<dbReference type="EMBL" id="JABYQT010000002">
    <property type="protein sequence ID" value="MBZ5486513.1"/>
    <property type="molecule type" value="Genomic_DNA"/>
</dbReference>
<evidence type="ECO:0000313" key="1">
    <source>
        <dbReference type="EMBL" id="MBZ5486513.1"/>
    </source>
</evidence>
<sequence>MSDPRSSRFGAATLAIHSQQQQDAFGSPHMPIYDTTTFAYPDTTALLEVTEGRRRAPLYSRYGHNPTLYALEETLAALEGAEKAWAFSSGMAAISTLFLSHGRRGIACLGEIYGGTLGLLEHQLPELGINTHFLLEGDDFDALEHLLASGVGLVYIETPTNPTLRLTDIAAVAEQAHRHGALVAVDSTFATPINQQPLALGADIVVHSATKYLGGHSDLTAGAVMGSAKLLDAMWPWRQNLGCALSPQMASLLSRSVRTLPLRVERHNASAQAIAEALLGHPAIARVLYPGLPSHPGHRLARQQMRGFGGMLTLEFVGGRDAATKVADRLALFAIAPSLGGAESLVTQPCTTSHADISAEERAKRGITDGMLRLSIGLEDAEDLLDDLQQAIATLSESDNTQ</sequence>
<gene>
    <name evidence="1" type="ORF">HW452_03145</name>
</gene>